<dbReference type="EMBL" id="LT554591">
    <property type="protein sequence ID" value="SAM06399.1"/>
    <property type="molecule type" value="Genomic_DNA"/>
</dbReference>
<evidence type="ECO:0000256" key="1">
    <source>
        <dbReference type="SAM" id="MobiDB-lite"/>
    </source>
</evidence>
<evidence type="ECO:0000313" key="2">
    <source>
        <dbReference type="EMBL" id="SAM06399.1"/>
    </source>
</evidence>
<dbReference type="InParanoid" id="A0A163MML8"/>
<organism evidence="2">
    <name type="scientific">Absidia glauca</name>
    <name type="common">Pin mould</name>
    <dbReference type="NCBI Taxonomy" id="4829"/>
    <lineage>
        <taxon>Eukaryota</taxon>
        <taxon>Fungi</taxon>
        <taxon>Fungi incertae sedis</taxon>
        <taxon>Mucoromycota</taxon>
        <taxon>Mucoromycotina</taxon>
        <taxon>Mucoromycetes</taxon>
        <taxon>Mucorales</taxon>
        <taxon>Cunninghamellaceae</taxon>
        <taxon>Absidia</taxon>
    </lineage>
</organism>
<sequence length="108" mass="11991">MGWEDELCVTDWMMGFLFKFDNAWCVIGCNSDADGGPCSSPPTLTLSSPKVPKSPQKSQSRLDTFHLFRCSAQMTTVIQGLSPRYALYGVTRPFDPSYPIPSPMYVVS</sequence>
<proteinExistence type="predicted"/>
<accession>A0A163MML8</accession>
<protein>
    <submittedName>
        <fullName evidence="2">Uncharacterized protein</fullName>
    </submittedName>
</protein>
<dbReference type="Proteomes" id="UP000078561">
    <property type="component" value="Unassembled WGS sequence"/>
</dbReference>
<name>A0A163MML8_ABSGL</name>
<evidence type="ECO:0000313" key="3">
    <source>
        <dbReference type="Proteomes" id="UP000078561"/>
    </source>
</evidence>
<feature type="region of interest" description="Disordered" evidence="1">
    <location>
        <begin position="36"/>
        <end position="58"/>
    </location>
</feature>
<dbReference type="AlphaFoldDB" id="A0A163MML8"/>
<keyword evidence="3" id="KW-1185">Reference proteome</keyword>
<feature type="compositionally biased region" description="Low complexity" evidence="1">
    <location>
        <begin position="37"/>
        <end position="58"/>
    </location>
</feature>
<gene>
    <name evidence="2" type="primary">ABSGL_12288.1 scaffold 12745</name>
</gene>
<reference evidence="2" key="1">
    <citation type="submission" date="2016-04" db="EMBL/GenBank/DDBJ databases">
        <authorList>
            <person name="Evans L.H."/>
            <person name="Alamgir A."/>
            <person name="Owens N."/>
            <person name="Weber N.D."/>
            <person name="Virtaneva K."/>
            <person name="Barbian K."/>
            <person name="Babar A."/>
            <person name="Rosenke K."/>
        </authorList>
    </citation>
    <scope>NUCLEOTIDE SEQUENCE [LARGE SCALE GENOMIC DNA]</scope>
    <source>
        <strain evidence="2">CBS 101.48</strain>
    </source>
</reference>